<accession>A0A0Q2RTS2</accession>
<organism evidence="6 7">
    <name type="scientific">Vibrio furnissii</name>
    <dbReference type="NCBI Taxonomy" id="29494"/>
    <lineage>
        <taxon>Bacteria</taxon>
        <taxon>Pseudomonadati</taxon>
        <taxon>Pseudomonadota</taxon>
        <taxon>Gammaproteobacteria</taxon>
        <taxon>Vibrionales</taxon>
        <taxon>Vibrionaceae</taxon>
        <taxon>Vibrio</taxon>
    </lineage>
</organism>
<dbReference type="PRINTS" id="PR00039">
    <property type="entry name" value="HTHLYSR"/>
</dbReference>
<dbReference type="InterPro" id="IPR005119">
    <property type="entry name" value="LysR_subst-bd"/>
</dbReference>
<evidence type="ECO:0000313" key="7">
    <source>
        <dbReference type="Proteomes" id="UP000051221"/>
    </source>
</evidence>
<dbReference type="InterPro" id="IPR058163">
    <property type="entry name" value="LysR-type_TF_proteobact-type"/>
</dbReference>
<keyword evidence="4" id="KW-0804">Transcription</keyword>
<proteinExistence type="inferred from homology"/>
<feature type="domain" description="HTH lysR-type" evidence="5">
    <location>
        <begin position="1"/>
        <end position="59"/>
    </location>
</feature>
<dbReference type="Gene3D" id="3.40.190.10">
    <property type="entry name" value="Periplasmic binding protein-like II"/>
    <property type="match status" value="2"/>
</dbReference>
<comment type="similarity">
    <text evidence="1">Belongs to the LysR transcriptional regulatory family.</text>
</comment>
<evidence type="ECO:0000256" key="3">
    <source>
        <dbReference type="ARBA" id="ARBA00023125"/>
    </source>
</evidence>
<dbReference type="PANTHER" id="PTHR30537:SF74">
    <property type="entry name" value="HTH-TYPE TRANSCRIPTIONAL REGULATOR TRPI"/>
    <property type="match status" value="1"/>
</dbReference>
<dbReference type="RefSeq" id="WP_055465230.1">
    <property type="nucleotide sequence ID" value="NZ_LKHS01000002.1"/>
</dbReference>
<dbReference type="InterPro" id="IPR000847">
    <property type="entry name" value="LysR_HTH_N"/>
</dbReference>
<dbReference type="Proteomes" id="UP000051221">
    <property type="component" value="Unassembled WGS sequence"/>
</dbReference>
<comment type="caution">
    <text evidence="6">The sequence shown here is derived from an EMBL/GenBank/DDBJ whole genome shotgun (WGS) entry which is preliminary data.</text>
</comment>
<keyword evidence="7" id="KW-1185">Reference proteome</keyword>
<dbReference type="EMBL" id="LKHS01000002">
    <property type="protein sequence ID" value="KQH87526.1"/>
    <property type="molecule type" value="Genomic_DNA"/>
</dbReference>
<evidence type="ECO:0000256" key="4">
    <source>
        <dbReference type="ARBA" id="ARBA00023163"/>
    </source>
</evidence>
<sequence>MRHLKAFHVFHVAAHSASFTQAADVLNITHGAVSKQIKTLETYLGVALFAKQGRHVVLTEEGIALRTYTRQAFASLEQGVEQLRTARSPHLEVSCEPTLTMRWLMPRMSQFHQQAHGDVRLSTAGGAVNLGAQGYHLAVRRDDFELTQPYQKQTLVAEWVGPVMSPDYWQRVRTLQLPMTLLHSQTRPFAWQAWQEGQQKRRDHQQAFEFSDAAAQTFEHFYFCLQAAQDGLGAAIGSYPLVMDEIERGRLVAPFGFQPSGHDYVLLRQQREETELERQFIAWLKQTMALSVPREDGVSC</sequence>
<gene>
    <name evidence="6" type="ORF">AMR76_02745</name>
</gene>
<name>A0A0Q2RTS2_VIBFU</name>
<keyword evidence="2" id="KW-0805">Transcription regulation</keyword>
<evidence type="ECO:0000259" key="5">
    <source>
        <dbReference type="PROSITE" id="PS50931"/>
    </source>
</evidence>
<dbReference type="PROSITE" id="PS50931">
    <property type="entry name" value="HTH_LYSR"/>
    <property type="match status" value="1"/>
</dbReference>
<dbReference type="GO" id="GO:0043565">
    <property type="term" value="F:sequence-specific DNA binding"/>
    <property type="evidence" value="ECO:0007669"/>
    <property type="project" value="TreeGrafter"/>
</dbReference>
<protein>
    <submittedName>
        <fullName evidence="6">LysR family transcriptional regulator</fullName>
    </submittedName>
</protein>
<reference evidence="6 7" key="1">
    <citation type="submission" date="2015-08" db="EMBL/GenBank/DDBJ databases">
        <title>Antibacterial properties of a collection of Vibrionaceae strains.</title>
        <authorList>
            <person name="Giubergia S."/>
        </authorList>
    </citation>
    <scope>NUCLEOTIDE SEQUENCE [LARGE SCALE GENOMIC DNA]</scope>
    <source>
        <strain evidence="6 7">S0821</strain>
    </source>
</reference>
<evidence type="ECO:0000256" key="1">
    <source>
        <dbReference type="ARBA" id="ARBA00009437"/>
    </source>
</evidence>
<dbReference type="Gene3D" id="1.10.10.10">
    <property type="entry name" value="Winged helix-like DNA-binding domain superfamily/Winged helix DNA-binding domain"/>
    <property type="match status" value="1"/>
</dbReference>
<dbReference type="GO" id="GO:0006351">
    <property type="term" value="P:DNA-templated transcription"/>
    <property type="evidence" value="ECO:0007669"/>
    <property type="project" value="TreeGrafter"/>
</dbReference>
<keyword evidence="3" id="KW-0238">DNA-binding</keyword>
<dbReference type="AlphaFoldDB" id="A0A0Q2RTS2"/>
<dbReference type="Pfam" id="PF00126">
    <property type="entry name" value="HTH_1"/>
    <property type="match status" value="1"/>
</dbReference>
<dbReference type="InterPro" id="IPR036390">
    <property type="entry name" value="WH_DNA-bd_sf"/>
</dbReference>
<evidence type="ECO:0000313" key="6">
    <source>
        <dbReference type="EMBL" id="KQH87526.1"/>
    </source>
</evidence>
<dbReference type="InterPro" id="IPR036388">
    <property type="entry name" value="WH-like_DNA-bd_sf"/>
</dbReference>
<dbReference type="PANTHER" id="PTHR30537">
    <property type="entry name" value="HTH-TYPE TRANSCRIPTIONAL REGULATOR"/>
    <property type="match status" value="1"/>
</dbReference>
<dbReference type="SUPFAM" id="SSF53850">
    <property type="entry name" value="Periplasmic binding protein-like II"/>
    <property type="match status" value="1"/>
</dbReference>
<dbReference type="GO" id="GO:0003700">
    <property type="term" value="F:DNA-binding transcription factor activity"/>
    <property type="evidence" value="ECO:0007669"/>
    <property type="project" value="InterPro"/>
</dbReference>
<dbReference type="Pfam" id="PF03466">
    <property type="entry name" value="LysR_substrate"/>
    <property type="match status" value="1"/>
</dbReference>
<evidence type="ECO:0000256" key="2">
    <source>
        <dbReference type="ARBA" id="ARBA00023015"/>
    </source>
</evidence>
<dbReference type="SUPFAM" id="SSF46785">
    <property type="entry name" value="Winged helix' DNA-binding domain"/>
    <property type="match status" value="1"/>
</dbReference>
<dbReference type="InParanoid" id="A0A0Q2RTS2"/>